<gene>
    <name evidence="3" type="ORF">TBRA_LOCUS353</name>
</gene>
<keyword evidence="4" id="KW-1185">Reference proteome</keyword>
<keyword evidence="2" id="KW-0812">Transmembrane</keyword>
<evidence type="ECO:0000313" key="3">
    <source>
        <dbReference type="EMBL" id="CAB0028133.1"/>
    </source>
</evidence>
<proteinExistence type="predicted"/>
<feature type="compositionally biased region" description="Basic residues" evidence="1">
    <location>
        <begin position="121"/>
        <end position="139"/>
    </location>
</feature>
<dbReference type="AlphaFoldDB" id="A0A6H5HUT7"/>
<evidence type="ECO:0000256" key="1">
    <source>
        <dbReference type="SAM" id="MobiDB-lite"/>
    </source>
</evidence>
<name>A0A6H5HUT7_9HYME</name>
<reference evidence="3 4" key="1">
    <citation type="submission" date="2020-02" db="EMBL/GenBank/DDBJ databases">
        <authorList>
            <person name="Ferguson B K."/>
        </authorList>
    </citation>
    <scope>NUCLEOTIDE SEQUENCE [LARGE SCALE GENOMIC DNA]</scope>
</reference>
<dbReference type="Proteomes" id="UP000479190">
    <property type="component" value="Unassembled WGS sequence"/>
</dbReference>
<keyword evidence="2" id="KW-0472">Membrane</keyword>
<dbReference type="EMBL" id="CADCXV010000080">
    <property type="protein sequence ID" value="CAB0028133.1"/>
    <property type="molecule type" value="Genomic_DNA"/>
</dbReference>
<evidence type="ECO:0000256" key="2">
    <source>
        <dbReference type="SAM" id="Phobius"/>
    </source>
</evidence>
<sequence length="198" mass="22293">MKSVIVYVYSKTTIHQTRRASIEFKCPTYTRISIIITIKDRRVASGDVGGCYYNVVKTEYLSCTVLSFNRAASYIYTPKILHDIAGALTFFIAFNLTVVVSLPVEMIVIGERRSRAMLLSRRRPQAPRRRIPARSRRRHRDPDWSIRRISVGSVCPRRRVPGAARPAKPADASSSFSGRRAEALPGSCFVPPHSGLRN</sequence>
<keyword evidence="2" id="KW-1133">Transmembrane helix</keyword>
<feature type="region of interest" description="Disordered" evidence="1">
    <location>
        <begin position="159"/>
        <end position="198"/>
    </location>
</feature>
<organism evidence="3 4">
    <name type="scientific">Trichogramma brassicae</name>
    <dbReference type="NCBI Taxonomy" id="86971"/>
    <lineage>
        <taxon>Eukaryota</taxon>
        <taxon>Metazoa</taxon>
        <taxon>Ecdysozoa</taxon>
        <taxon>Arthropoda</taxon>
        <taxon>Hexapoda</taxon>
        <taxon>Insecta</taxon>
        <taxon>Pterygota</taxon>
        <taxon>Neoptera</taxon>
        <taxon>Endopterygota</taxon>
        <taxon>Hymenoptera</taxon>
        <taxon>Apocrita</taxon>
        <taxon>Proctotrupomorpha</taxon>
        <taxon>Chalcidoidea</taxon>
        <taxon>Trichogrammatidae</taxon>
        <taxon>Trichogramma</taxon>
    </lineage>
</organism>
<feature type="compositionally biased region" description="Low complexity" evidence="1">
    <location>
        <begin position="161"/>
        <end position="170"/>
    </location>
</feature>
<evidence type="ECO:0000313" key="4">
    <source>
        <dbReference type="Proteomes" id="UP000479190"/>
    </source>
</evidence>
<protein>
    <submittedName>
        <fullName evidence="3">Uncharacterized protein</fullName>
    </submittedName>
</protein>
<accession>A0A6H5HUT7</accession>
<feature type="region of interest" description="Disordered" evidence="1">
    <location>
        <begin position="121"/>
        <end position="140"/>
    </location>
</feature>
<feature type="transmembrane region" description="Helical" evidence="2">
    <location>
        <begin position="84"/>
        <end position="109"/>
    </location>
</feature>